<dbReference type="PANTHER" id="PTHR11012:SF48">
    <property type="entry name" value="CHK KINASE-LIKE DOMAIN-CONTAINING PROTEIN-RELATED"/>
    <property type="match status" value="1"/>
</dbReference>
<dbReference type="Pfam" id="PF02958">
    <property type="entry name" value="EcKL"/>
    <property type="match status" value="1"/>
</dbReference>
<evidence type="ECO:0000259" key="1">
    <source>
        <dbReference type="SMART" id="SM00587"/>
    </source>
</evidence>
<dbReference type="InterPro" id="IPR004119">
    <property type="entry name" value="EcKL"/>
</dbReference>
<dbReference type="OrthoDB" id="7634340at2759"/>
<proteinExistence type="predicted"/>
<protein>
    <recommendedName>
        <fullName evidence="1">CHK kinase-like domain-containing protein</fullName>
    </recommendedName>
</protein>
<name>A0A821W5X9_9NEOP</name>
<dbReference type="SUPFAM" id="SSF56112">
    <property type="entry name" value="Protein kinase-like (PK-like)"/>
    <property type="match status" value="1"/>
</dbReference>
<dbReference type="PANTHER" id="PTHR11012">
    <property type="entry name" value="PROTEIN KINASE-LIKE DOMAIN-CONTAINING"/>
    <property type="match status" value="1"/>
</dbReference>
<dbReference type="AlphaFoldDB" id="A0A821W5X9"/>
<dbReference type="InterPro" id="IPR011009">
    <property type="entry name" value="Kinase-like_dom_sf"/>
</dbReference>
<evidence type="ECO:0000313" key="2">
    <source>
        <dbReference type="EMBL" id="CAF4920461.1"/>
    </source>
</evidence>
<dbReference type="Gene3D" id="3.90.1200.10">
    <property type="match status" value="1"/>
</dbReference>
<keyword evidence="3" id="KW-1185">Reference proteome</keyword>
<organism evidence="2 3">
    <name type="scientific">Pieris macdunnoughi</name>
    <dbReference type="NCBI Taxonomy" id="345717"/>
    <lineage>
        <taxon>Eukaryota</taxon>
        <taxon>Metazoa</taxon>
        <taxon>Ecdysozoa</taxon>
        <taxon>Arthropoda</taxon>
        <taxon>Hexapoda</taxon>
        <taxon>Insecta</taxon>
        <taxon>Pterygota</taxon>
        <taxon>Neoptera</taxon>
        <taxon>Endopterygota</taxon>
        <taxon>Lepidoptera</taxon>
        <taxon>Glossata</taxon>
        <taxon>Ditrysia</taxon>
        <taxon>Papilionoidea</taxon>
        <taxon>Pieridae</taxon>
        <taxon>Pierinae</taxon>
        <taxon>Pieris</taxon>
    </lineage>
</organism>
<gene>
    <name evidence="2" type="ORF">PMACD_LOCUS12969</name>
</gene>
<feature type="domain" description="CHK kinase-like" evidence="1">
    <location>
        <begin position="130"/>
        <end position="317"/>
    </location>
</feature>
<dbReference type="InterPro" id="IPR015897">
    <property type="entry name" value="CHK_kinase-like"/>
</dbReference>
<evidence type="ECO:0000313" key="3">
    <source>
        <dbReference type="Proteomes" id="UP000663880"/>
    </source>
</evidence>
<reference evidence="2" key="1">
    <citation type="submission" date="2021-02" db="EMBL/GenBank/DDBJ databases">
        <authorList>
            <person name="Steward A R."/>
        </authorList>
    </citation>
    <scope>NUCLEOTIDE SEQUENCE</scope>
</reference>
<dbReference type="EMBL" id="CAJOBZ010000054">
    <property type="protein sequence ID" value="CAF4920461.1"/>
    <property type="molecule type" value="Genomic_DNA"/>
</dbReference>
<accession>A0A821W5X9</accession>
<dbReference type="SMART" id="SM00587">
    <property type="entry name" value="CHK"/>
    <property type="match status" value="1"/>
</dbReference>
<sequence>MNDNTKYIRDEYINSVLEKIAIKSDIESWNYEKQFFQNVAQNYFGVIIPVKLNGKKEGKEISLNLVLKLAPTDERYRVSGAVTSFFQREIFIYSDVLPSYRKIRNGITTLSDFIVPECYYLKKDYCEEVITMQNMCANGYMPFVNDSILDIEHLVISIKCLANFHALSFILKKQESHLFNIAQSTCVPLSRKANERFYTILQDRLTKALKVFSNTQYVPALERLQKDCDKFVEACYKSVNALVLCHGDIWKENLLFKYEHGKPVSVCMIDYQTTRISSPAYDVLYLIISSSGQDLRSQHYKQLLDTYYQTLSENLLEAEIPVNKIYSRQMFDADLIAVAPACLVIANTAIWLSSGCQQEGHVKSKIVLETEEDIQKAICLYKNRMTAIFDDLISYGYLKDILE</sequence>
<dbReference type="Proteomes" id="UP000663880">
    <property type="component" value="Unassembled WGS sequence"/>
</dbReference>
<comment type="caution">
    <text evidence="2">The sequence shown here is derived from an EMBL/GenBank/DDBJ whole genome shotgun (WGS) entry which is preliminary data.</text>
</comment>